<dbReference type="AlphaFoldDB" id="A0A1T5DLZ9"/>
<name>A0A1T5DLZ9_9BACT</name>
<evidence type="ECO:0000313" key="1">
    <source>
        <dbReference type="EMBL" id="SKB72570.1"/>
    </source>
</evidence>
<reference evidence="2" key="1">
    <citation type="submission" date="2017-02" db="EMBL/GenBank/DDBJ databases">
        <authorList>
            <person name="Varghese N."/>
            <person name="Submissions S."/>
        </authorList>
    </citation>
    <scope>NUCLEOTIDE SEQUENCE [LARGE SCALE GENOMIC DNA]</scope>
    <source>
        <strain evidence="2">DSM 22270</strain>
    </source>
</reference>
<sequence length="70" mass="8463">MLNKLLSLIVLIRYGKLPWEVRYFYRDTLYCQVMQWKYWLKDLNIISSVFISSIPNSPGQKYYLPKPTTK</sequence>
<evidence type="ECO:0000313" key="2">
    <source>
        <dbReference type="Proteomes" id="UP000190897"/>
    </source>
</evidence>
<dbReference type="EMBL" id="FUZA01000002">
    <property type="protein sequence ID" value="SKB72570.1"/>
    <property type="molecule type" value="Genomic_DNA"/>
</dbReference>
<dbReference type="OrthoDB" id="739846at2"/>
<proteinExistence type="predicted"/>
<protein>
    <submittedName>
        <fullName evidence="1">Uncharacterized protein</fullName>
    </submittedName>
</protein>
<dbReference type="RefSeq" id="WP_082214278.1">
    <property type="nucleotide sequence ID" value="NZ_FUZA01000002.1"/>
</dbReference>
<dbReference type="STRING" id="651661.SAMN05660293_01725"/>
<accession>A0A1T5DLZ9</accession>
<dbReference type="Proteomes" id="UP000190897">
    <property type="component" value="Unassembled WGS sequence"/>
</dbReference>
<organism evidence="1 2">
    <name type="scientific">Dyadobacter psychrophilus</name>
    <dbReference type="NCBI Taxonomy" id="651661"/>
    <lineage>
        <taxon>Bacteria</taxon>
        <taxon>Pseudomonadati</taxon>
        <taxon>Bacteroidota</taxon>
        <taxon>Cytophagia</taxon>
        <taxon>Cytophagales</taxon>
        <taxon>Spirosomataceae</taxon>
        <taxon>Dyadobacter</taxon>
    </lineage>
</organism>
<keyword evidence="2" id="KW-1185">Reference proteome</keyword>
<gene>
    <name evidence="1" type="ORF">SAMN05660293_01725</name>
</gene>